<proteinExistence type="inferred from homology"/>
<evidence type="ECO:0000256" key="6">
    <source>
        <dbReference type="ARBA" id="ARBA00023180"/>
    </source>
</evidence>
<dbReference type="PANTHER" id="PTHR13481:SF0">
    <property type="entry name" value="SREBP REGULATING GENE PROTEIN"/>
    <property type="match status" value="1"/>
</dbReference>
<accession>A0A7N0UQD8</accession>
<dbReference type="Gramene" id="Kaladp0076s0325.2.v1.1">
    <property type="protein sequence ID" value="Kaladp0076s0325.2.v1.1"/>
    <property type="gene ID" value="Kaladp0076s0325.v1.1"/>
</dbReference>
<dbReference type="Pfam" id="PF10218">
    <property type="entry name" value="SPRING1"/>
    <property type="match status" value="1"/>
</dbReference>
<dbReference type="GO" id="GO:0000139">
    <property type="term" value="C:Golgi membrane"/>
    <property type="evidence" value="ECO:0007669"/>
    <property type="project" value="UniProtKB-SubCell"/>
</dbReference>
<protein>
    <recommendedName>
        <fullName evidence="8">SREBP regulating gene protein</fullName>
    </recommendedName>
</protein>
<evidence type="ECO:0000256" key="8">
    <source>
        <dbReference type="ARBA" id="ARBA00023485"/>
    </source>
</evidence>
<reference evidence="10" key="1">
    <citation type="submission" date="2021-01" db="UniProtKB">
        <authorList>
            <consortium name="EnsemblPlants"/>
        </authorList>
    </citation>
    <scope>IDENTIFICATION</scope>
</reference>
<evidence type="ECO:0000256" key="4">
    <source>
        <dbReference type="ARBA" id="ARBA00023034"/>
    </source>
</evidence>
<dbReference type="Proteomes" id="UP000594263">
    <property type="component" value="Unplaced"/>
</dbReference>
<evidence type="ECO:0000256" key="5">
    <source>
        <dbReference type="ARBA" id="ARBA00023136"/>
    </source>
</evidence>
<evidence type="ECO:0000256" key="9">
    <source>
        <dbReference type="SAM" id="SignalP"/>
    </source>
</evidence>
<feature type="chain" id="PRO_5029662247" description="SREBP regulating gene protein" evidence="9">
    <location>
        <begin position="24"/>
        <end position="208"/>
    </location>
</feature>
<keyword evidence="2" id="KW-0812">Transmembrane</keyword>
<dbReference type="AlphaFoldDB" id="A0A7N0UQD8"/>
<keyword evidence="6" id="KW-0325">Glycoprotein</keyword>
<organism evidence="10 11">
    <name type="scientific">Kalanchoe fedtschenkoi</name>
    <name type="common">Lavender scallops</name>
    <name type="synonym">South American air plant</name>
    <dbReference type="NCBI Taxonomy" id="63787"/>
    <lineage>
        <taxon>Eukaryota</taxon>
        <taxon>Viridiplantae</taxon>
        <taxon>Streptophyta</taxon>
        <taxon>Embryophyta</taxon>
        <taxon>Tracheophyta</taxon>
        <taxon>Spermatophyta</taxon>
        <taxon>Magnoliopsida</taxon>
        <taxon>eudicotyledons</taxon>
        <taxon>Gunneridae</taxon>
        <taxon>Pentapetalae</taxon>
        <taxon>Saxifragales</taxon>
        <taxon>Crassulaceae</taxon>
        <taxon>Kalanchoe</taxon>
    </lineage>
</organism>
<evidence type="ECO:0000313" key="11">
    <source>
        <dbReference type="Proteomes" id="UP000594263"/>
    </source>
</evidence>
<evidence type="ECO:0000256" key="3">
    <source>
        <dbReference type="ARBA" id="ARBA00022989"/>
    </source>
</evidence>
<evidence type="ECO:0000256" key="2">
    <source>
        <dbReference type="ARBA" id="ARBA00022692"/>
    </source>
</evidence>
<dbReference type="EnsemblPlants" id="Kaladp0076s0325.2.v1.1">
    <property type="protein sequence ID" value="Kaladp0076s0325.2.v1.1"/>
    <property type="gene ID" value="Kaladp0076s0325.v1.1"/>
</dbReference>
<dbReference type="GO" id="GO:2000640">
    <property type="term" value="P:positive regulation of SREBP signaling pathway"/>
    <property type="evidence" value="ECO:0007669"/>
    <property type="project" value="InterPro"/>
</dbReference>
<dbReference type="PANTHER" id="PTHR13481">
    <property type="entry name" value="SREBP REGULATING GENE PROTEIN"/>
    <property type="match status" value="1"/>
</dbReference>
<comment type="similarity">
    <text evidence="7">Belongs to the SPRING family.</text>
</comment>
<keyword evidence="9" id="KW-0732">Signal</keyword>
<comment type="subcellular location">
    <subcellularLocation>
        <location evidence="1">Golgi apparatus membrane</location>
        <topology evidence="1">Single-pass membrane protein</topology>
    </subcellularLocation>
</comment>
<evidence type="ECO:0000313" key="10">
    <source>
        <dbReference type="EnsemblPlants" id="Kaladp0076s0325.2.v1.1"/>
    </source>
</evidence>
<sequence>MWELRSSLFLLLHLFRIFHSITAIRKDVGFPEPRFCRTSVQGRYLLADDNGHVCDALALDPETRCCPSTGGQYSCQGCNTISQCCDSYEFCVSCCLDPARTRKEEVLKVKIAKPVTAGTYSSVFDYCAGRCRHNSDSVIHENAYLSDAHHCFSLPANYSGVTVPLMEARLGGITVVVGRQAQSCDSVCKSKGQSCVATKLVVLNQCEM</sequence>
<keyword evidence="5" id="KW-0472">Membrane</keyword>
<name>A0A7N0UQD8_KALFE</name>
<evidence type="ECO:0000256" key="7">
    <source>
        <dbReference type="ARBA" id="ARBA00023461"/>
    </source>
</evidence>
<feature type="signal peptide" evidence="9">
    <location>
        <begin position="1"/>
        <end position="23"/>
    </location>
</feature>
<dbReference type="InterPro" id="IPR019352">
    <property type="entry name" value="SPRING1"/>
</dbReference>
<keyword evidence="11" id="KW-1185">Reference proteome</keyword>
<keyword evidence="3" id="KW-1133">Transmembrane helix</keyword>
<evidence type="ECO:0000256" key="1">
    <source>
        <dbReference type="ARBA" id="ARBA00004194"/>
    </source>
</evidence>
<keyword evidence="4" id="KW-0333">Golgi apparatus</keyword>